<evidence type="ECO:0000313" key="1">
    <source>
        <dbReference type="EMBL" id="MBB2887057.1"/>
    </source>
</evidence>
<reference evidence="1" key="1">
    <citation type="submission" date="2020-08" db="EMBL/GenBank/DDBJ databases">
        <title>Plant associated metagenomes--Microbial community diversity and host control of community assembly across model and emerging plant ecological genomics systems.</title>
        <authorList>
            <person name="Dangl J."/>
        </authorList>
    </citation>
    <scope>NUCLEOTIDE SEQUENCE</scope>
    <source>
        <strain evidence="1">KD5</strain>
    </source>
</reference>
<dbReference type="EMBL" id="JACHVR010000001">
    <property type="protein sequence ID" value="MBB2887057.1"/>
    <property type="molecule type" value="Genomic_DNA"/>
</dbReference>
<evidence type="ECO:0000313" key="2">
    <source>
        <dbReference type="Proteomes" id="UP000589818"/>
    </source>
</evidence>
<protein>
    <submittedName>
        <fullName evidence="1">Uncharacterized protein</fullName>
    </submittedName>
</protein>
<keyword evidence="2" id="KW-1185">Reference proteome</keyword>
<gene>
    <name evidence="1" type="ORF">FHR69_002923</name>
</gene>
<organism evidence="1 2">
    <name type="scientific">Pseudomonas umsongensis</name>
    <dbReference type="NCBI Taxonomy" id="198618"/>
    <lineage>
        <taxon>Bacteria</taxon>
        <taxon>Pseudomonadati</taxon>
        <taxon>Pseudomonadota</taxon>
        <taxon>Gammaproteobacteria</taxon>
        <taxon>Pseudomonadales</taxon>
        <taxon>Pseudomonadaceae</taxon>
        <taxon>Pseudomonas</taxon>
    </lineage>
</organism>
<comment type="caution">
    <text evidence="1">The sequence shown here is derived from an EMBL/GenBank/DDBJ whole genome shotgun (WGS) entry which is preliminary data.</text>
</comment>
<sequence>MKHAVAPFQAPSSALPPPTSGSQVVDNDHIAAVFDEIADLLDIEDANPFRIRAYRNAARTLRALTFDVAKNLARGEPLPKLTGIGVDLAGKINEIVTTGDCSLRQRLRSTLPPGLVGLLSIAGLGPRRVKNLYHDLGIETAQQLPEACDACATPSATSIFWWRQRPRWMSPRSSSAIRTFCLAPIKNPLSVSRQGAGLPGTQLPLICTTLSAFRASGFFGSEMLSTPLL</sequence>
<name>A0ACC5MEA1_9PSED</name>
<accession>A0ACC5MEA1</accession>
<dbReference type="Proteomes" id="UP000589818">
    <property type="component" value="Unassembled WGS sequence"/>
</dbReference>
<proteinExistence type="predicted"/>